<evidence type="ECO:0000256" key="9">
    <source>
        <dbReference type="ARBA" id="ARBA00038126"/>
    </source>
</evidence>
<evidence type="ECO:0000256" key="2">
    <source>
        <dbReference type="ARBA" id="ARBA00004496"/>
    </source>
</evidence>
<evidence type="ECO:0000256" key="4">
    <source>
        <dbReference type="ARBA" id="ARBA00022490"/>
    </source>
</evidence>
<dbReference type="PANTHER" id="PTHR14614">
    <property type="entry name" value="HEPATOCELLULAR CARCINOMA-ASSOCIATED ANTIGEN"/>
    <property type="match status" value="1"/>
</dbReference>
<comment type="subcellular location">
    <subcellularLocation>
        <location evidence="2">Cytoplasm</location>
    </subcellularLocation>
    <subcellularLocation>
        <location evidence="1">Nucleus</location>
    </subcellularLocation>
</comment>
<dbReference type="EMBL" id="JBFMKM010000009">
    <property type="protein sequence ID" value="KAL1304310.1"/>
    <property type="molecule type" value="Genomic_DNA"/>
</dbReference>
<evidence type="ECO:0000256" key="3">
    <source>
        <dbReference type="ARBA" id="ARBA00012533"/>
    </source>
</evidence>
<evidence type="ECO:0000313" key="10">
    <source>
        <dbReference type="EMBL" id="KAL1304310.1"/>
    </source>
</evidence>
<evidence type="ECO:0000313" key="11">
    <source>
        <dbReference type="Proteomes" id="UP001562354"/>
    </source>
</evidence>
<keyword evidence="11" id="KW-1185">Reference proteome</keyword>
<keyword evidence="5" id="KW-0489">Methyltransferase</keyword>
<evidence type="ECO:0000256" key="1">
    <source>
        <dbReference type="ARBA" id="ARBA00004123"/>
    </source>
</evidence>
<dbReference type="PANTHER" id="PTHR14614:SF39">
    <property type="entry name" value="HISTIDINE PROTEIN METHYLTRANSFERASE 1 HOMOLOG"/>
    <property type="match status" value="1"/>
</dbReference>
<evidence type="ECO:0000256" key="7">
    <source>
        <dbReference type="ARBA" id="ARBA00022691"/>
    </source>
</evidence>
<evidence type="ECO:0000256" key="6">
    <source>
        <dbReference type="ARBA" id="ARBA00022679"/>
    </source>
</evidence>
<dbReference type="GeneID" id="95974416"/>
<accession>A0ABR3PDZ0</accession>
<evidence type="ECO:0000256" key="5">
    <source>
        <dbReference type="ARBA" id="ARBA00022603"/>
    </source>
</evidence>
<dbReference type="Proteomes" id="UP001562354">
    <property type="component" value="Unassembled WGS sequence"/>
</dbReference>
<organism evidence="10 11">
    <name type="scientific">Neodothiora populina</name>
    <dbReference type="NCBI Taxonomy" id="2781224"/>
    <lineage>
        <taxon>Eukaryota</taxon>
        <taxon>Fungi</taxon>
        <taxon>Dikarya</taxon>
        <taxon>Ascomycota</taxon>
        <taxon>Pezizomycotina</taxon>
        <taxon>Dothideomycetes</taxon>
        <taxon>Dothideomycetidae</taxon>
        <taxon>Dothideales</taxon>
        <taxon>Dothioraceae</taxon>
        <taxon>Neodothiora</taxon>
    </lineage>
</organism>
<dbReference type="InterPro" id="IPR029063">
    <property type="entry name" value="SAM-dependent_MTases_sf"/>
</dbReference>
<dbReference type="RefSeq" id="XP_069200585.1">
    <property type="nucleotide sequence ID" value="XM_069347261.1"/>
</dbReference>
<dbReference type="Gene3D" id="3.40.50.150">
    <property type="entry name" value="Vaccinia Virus protein VP39"/>
    <property type="match status" value="1"/>
</dbReference>
<keyword evidence="8" id="KW-0539">Nucleus</keyword>
<comment type="caution">
    <text evidence="10">The sequence shown here is derived from an EMBL/GenBank/DDBJ whole genome shotgun (WGS) entry which is preliminary data.</text>
</comment>
<keyword evidence="7" id="KW-0949">S-adenosyl-L-methionine</keyword>
<keyword evidence="6" id="KW-0808">Transferase</keyword>
<dbReference type="EC" id="2.1.1.85" evidence="3"/>
<protein>
    <recommendedName>
        <fullName evidence="3">protein-histidine N-methyltransferase</fullName>
        <ecNumber evidence="3">2.1.1.85</ecNumber>
    </recommendedName>
</protein>
<name>A0ABR3PDZ0_9PEZI</name>
<proteinExistence type="inferred from homology"/>
<evidence type="ECO:0000256" key="8">
    <source>
        <dbReference type="ARBA" id="ARBA00023242"/>
    </source>
</evidence>
<dbReference type="InterPro" id="IPR019410">
    <property type="entry name" value="Methyltransf_16"/>
</dbReference>
<reference evidence="10 11" key="1">
    <citation type="submission" date="2024-07" db="EMBL/GenBank/DDBJ databases">
        <title>Draft sequence of the Neodothiora populina.</title>
        <authorList>
            <person name="Drown D.D."/>
            <person name="Schuette U.S."/>
            <person name="Buechlein A.B."/>
            <person name="Rusch D.R."/>
            <person name="Winton L.W."/>
            <person name="Adams G.A."/>
        </authorList>
    </citation>
    <scope>NUCLEOTIDE SEQUENCE [LARGE SCALE GENOMIC DNA]</scope>
    <source>
        <strain evidence="10 11">CPC 39397</strain>
    </source>
</reference>
<comment type="similarity">
    <text evidence="9">Belongs to the methyltransferase superfamily. METTL18 family.</text>
</comment>
<sequence length="365" mass="38986">MSFSFDFSGEDIDESLDQNGNDVEMSNAEGQAVADHHEGEAGAAVVDVKQHDFNELLSSLPDRLSYSLVTITSPTGKTLVLPRRELFDIRVQLMSEADGEDDNDRTLADLENSDLRTGVYEGGFKTWECSVDLASLLLDRGPRKDIDEIVKCDQVIELGAGTALPSLTLFAHCIRERIPQSFTLADYNASVLSLVTLPNLLLTWALHTTTTPEALVDPTSSLDNSGDLELSPALLSAFTSSLAEIGIHLTFLSGPWSPALSSLIPASAPEMGTLILASETIYSPASTSAFVTLLISLLSRVKMAKAIVAAKRVYFGVGGSVDALKVECAERGAVAYEVENSGVKGVDRGIEGGGVGRALVEVQMY</sequence>
<keyword evidence="4" id="KW-0963">Cytoplasm</keyword>
<gene>
    <name evidence="10" type="ORF">AAFC00_000713</name>
</gene>